<reference evidence="3" key="2">
    <citation type="submission" date="2013-07" db="EMBL/GenBank/DDBJ databases">
        <authorList>
            <consortium name="The Broad Institute Genome Sequencing Platform"/>
            <person name="Cuomo C."/>
            <person name="Litvintseva A."/>
            <person name="Chen Y."/>
            <person name="Heitman J."/>
            <person name="Sun S."/>
            <person name="Springer D."/>
            <person name="Dromer F."/>
            <person name="Young S.K."/>
            <person name="Zeng Q."/>
            <person name="Gargeya S."/>
            <person name="Fitzgerald M."/>
            <person name="Abouelleil A."/>
            <person name="Alvarado L."/>
            <person name="Berlin A.M."/>
            <person name="Chapman S.B."/>
            <person name="Dewar J."/>
            <person name="Goldberg J."/>
            <person name="Griggs A."/>
            <person name="Gujja S."/>
            <person name="Hansen M."/>
            <person name="Howarth C."/>
            <person name="Imamovic A."/>
            <person name="Larimer J."/>
            <person name="McCowan C."/>
            <person name="Murphy C."/>
            <person name="Pearson M."/>
            <person name="Priest M."/>
            <person name="Roberts A."/>
            <person name="Saif S."/>
            <person name="Shea T."/>
            <person name="Sykes S."/>
            <person name="Wortman J."/>
            <person name="Nusbaum C."/>
            <person name="Birren B."/>
        </authorList>
    </citation>
    <scope>NUCLEOTIDE SEQUENCE</scope>
    <source>
        <strain evidence="3">CBS 10737</strain>
    </source>
</reference>
<feature type="compositionally biased region" description="Basic and acidic residues" evidence="1">
    <location>
        <begin position="59"/>
        <end position="73"/>
    </location>
</feature>
<dbReference type="EMBL" id="KV700117">
    <property type="protein sequence ID" value="OCF47140.1"/>
    <property type="molecule type" value="Genomic_DNA"/>
</dbReference>
<proteinExistence type="predicted"/>
<evidence type="ECO:0000256" key="1">
    <source>
        <dbReference type="SAM" id="MobiDB-lite"/>
    </source>
</evidence>
<dbReference type="RefSeq" id="XP_019008359.1">
    <property type="nucleotide sequence ID" value="XM_019158613.1"/>
</dbReference>
<reference evidence="2" key="3">
    <citation type="submission" date="2016-07" db="EMBL/GenBank/DDBJ databases">
        <title>Evolution of pathogenesis and genome organization in the Tremellales.</title>
        <authorList>
            <person name="Cuomo C."/>
            <person name="Litvintseva A."/>
            <person name="Heitman J."/>
            <person name="Chen Y."/>
            <person name="Sun S."/>
            <person name="Springer D."/>
            <person name="Dromer F."/>
            <person name="Young S."/>
            <person name="Zeng Q."/>
            <person name="Chapman S."/>
            <person name="Gujja S."/>
            <person name="Saif S."/>
            <person name="Birren B."/>
        </authorList>
    </citation>
    <scope>NUCLEOTIDE SEQUENCE</scope>
    <source>
        <strain evidence="2">CBS 10737</strain>
    </source>
</reference>
<feature type="compositionally biased region" description="Acidic residues" evidence="1">
    <location>
        <begin position="236"/>
        <end position="261"/>
    </location>
</feature>
<feature type="compositionally biased region" description="Basic and acidic residues" evidence="1">
    <location>
        <begin position="285"/>
        <end position="295"/>
    </location>
</feature>
<feature type="compositionally biased region" description="Polar residues" evidence="1">
    <location>
        <begin position="10"/>
        <end position="21"/>
    </location>
</feature>
<gene>
    <name evidence="2" type="ORF">I206_06918</name>
    <name evidence="3" type="ORF">I206_101990</name>
</gene>
<dbReference type="OrthoDB" id="2530165at2759"/>
<dbReference type="GeneID" id="30175287"/>
<dbReference type="EMBL" id="CP144520">
    <property type="protein sequence ID" value="WWC68071.1"/>
    <property type="molecule type" value="Genomic_DNA"/>
</dbReference>
<reference evidence="3" key="4">
    <citation type="submission" date="2024-02" db="EMBL/GenBank/DDBJ databases">
        <title>Comparative genomics of Cryptococcus and Kwoniella reveals pathogenesis evolution and contrasting modes of karyotype evolution via chromosome fusion or intercentromeric recombination.</title>
        <authorList>
            <person name="Coelho M.A."/>
            <person name="David-Palma M."/>
            <person name="Shea T."/>
            <person name="Bowers K."/>
            <person name="McGinley-Smith S."/>
            <person name="Mohammad A.W."/>
            <person name="Gnirke A."/>
            <person name="Yurkov A.M."/>
            <person name="Nowrousian M."/>
            <person name="Sun S."/>
            <person name="Cuomo C.A."/>
            <person name="Heitman J."/>
        </authorList>
    </citation>
    <scope>NUCLEOTIDE SEQUENCE</scope>
    <source>
        <strain evidence="3">CBS 10737</strain>
    </source>
</reference>
<feature type="region of interest" description="Disordered" evidence="1">
    <location>
        <begin position="52"/>
        <end position="163"/>
    </location>
</feature>
<feature type="compositionally biased region" description="Acidic residues" evidence="1">
    <location>
        <begin position="110"/>
        <end position="124"/>
    </location>
</feature>
<feature type="compositionally biased region" description="Low complexity" evidence="1">
    <location>
        <begin position="153"/>
        <end position="163"/>
    </location>
</feature>
<evidence type="ECO:0000313" key="4">
    <source>
        <dbReference type="Proteomes" id="UP000094020"/>
    </source>
</evidence>
<dbReference type="Proteomes" id="UP000094020">
    <property type="component" value="Chromosome 2"/>
</dbReference>
<evidence type="ECO:0000313" key="3">
    <source>
        <dbReference type="EMBL" id="WWC68071.1"/>
    </source>
</evidence>
<protein>
    <recommendedName>
        <fullName evidence="5">EF-hand domain-containing protein</fullName>
    </recommendedName>
</protein>
<feature type="region of interest" description="Disordered" evidence="1">
    <location>
        <begin position="194"/>
        <end position="352"/>
    </location>
</feature>
<keyword evidence="4" id="KW-1185">Reference proteome</keyword>
<evidence type="ECO:0000313" key="2">
    <source>
        <dbReference type="EMBL" id="OCF47140.1"/>
    </source>
</evidence>
<feature type="region of interest" description="Disordered" evidence="1">
    <location>
        <begin position="1"/>
        <end position="24"/>
    </location>
</feature>
<sequence length="409" mass="45015">MSRPRRAVATQPSVQEVSDSNVDPEFLALSAKKRNRIDKVFERGIAIYEGRSNKRRKIERTSRGKDKESKQNDNRTYSENQGGLSGDDEGDLEEGGFLNNDSGAEGGFMLDDEEGGGFLQEDDGVGGGFLTDDAEVGGGFLPSDEDESSRQPSRAVSIVSSSSKRLPLRLLPSLLTSLGLPSDEDVLAVFRASASGWEDEEQPASRKKRGQEEEDIGGVELKDFRAVCAALMGDDGPNDDEEEEDDDLEDTFELPSEEESESSSLSGSEYGQEPSASMTRKGKNRTSDVKSKDFAETDSSTPAPSRRRGKKNLDIDSSGKVRLNSRQKELAKDTWEMLKPPSSGSQSSKRGDWVGILGRDEVKKWVRELGEMWNEDEIKEMVTLFSTQHEQRGLSFEDFGGIMLRAGLV</sequence>
<name>A0A1B9HV41_9TREE</name>
<feature type="compositionally biased region" description="Basic and acidic residues" evidence="1">
    <location>
        <begin position="326"/>
        <end position="336"/>
    </location>
</feature>
<dbReference type="KEGG" id="kpin:30175287"/>
<evidence type="ECO:0008006" key="5">
    <source>
        <dbReference type="Google" id="ProtNLM"/>
    </source>
</evidence>
<dbReference type="AlphaFoldDB" id="A0A1B9HV41"/>
<organism evidence="2">
    <name type="scientific">Kwoniella pini CBS 10737</name>
    <dbReference type="NCBI Taxonomy" id="1296096"/>
    <lineage>
        <taxon>Eukaryota</taxon>
        <taxon>Fungi</taxon>
        <taxon>Dikarya</taxon>
        <taxon>Basidiomycota</taxon>
        <taxon>Agaricomycotina</taxon>
        <taxon>Tremellomycetes</taxon>
        <taxon>Tremellales</taxon>
        <taxon>Cryptococcaceae</taxon>
        <taxon>Kwoniella</taxon>
    </lineage>
</organism>
<reference evidence="2" key="1">
    <citation type="submission" date="2013-07" db="EMBL/GenBank/DDBJ databases">
        <title>The Genome Sequence of Cryptococcus pinus CBS10737.</title>
        <authorList>
            <consortium name="The Broad Institute Genome Sequencing Platform"/>
            <person name="Cuomo C."/>
            <person name="Litvintseva A."/>
            <person name="Chen Y."/>
            <person name="Heitman J."/>
            <person name="Sun S."/>
            <person name="Springer D."/>
            <person name="Dromer F."/>
            <person name="Young S.K."/>
            <person name="Zeng Q."/>
            <person name="Gargeya S."/>
            <person name="Fitzgerald M."/>
            <person name="Abouelleil A."/>
            <person name="Alvarado L."/>
            <person name="Berlin A.M."/>
            <person name="Chapman S.B."/>
            <person name="Dewar J."/>
            <person name="Goldberg J."/>
            <person name="Griggs A."/>
            <person name="Gujja S."/>
            <person name="Hansen M."/>
            <person name="Howarth C."/>
            <person name="Imamovic A."/>
            <person name="Larimer J."/>
            <person name="McCowan C."/>
            <person name="Murphy C."/>
            <person name="Pearson M."/>
            <person name="Priest M."/>
            <person name="Roberts A."/>
            <person name="Saif S."/>
            <person name="Shea T."/>
            <person name="Sykes S."/>
            <person name="Wortman J."/>
            <person name="Nusbaum C."/>
            <person name="Birren B."/>
        </authorList>
    </citation>
    <scope>NUCLEOTIDE SEQUENCE [LARGE SCALE GENOMIC DNA]</scope>
    <source>
        <strain evidence="2">CBS 10737</strain>
    </source>
</reference>
<accession>A0A1B9HV41</accession>